<protein>
    <submittedName>
        <fullName evidence="2">Auxin-responsive protein iaa8</fullName>
    </submittedName>
</protein>
<comment type="caution">
    <text evidence="2">The sequence shown here is derived from an EMBL/GenBank/DDBJ whole genome shotgun (WGS) entry which is preliminary data.</text>
</comment>
<reference evidence="2" key="1">
    <citation type="submission" date="2020-07" db="EMBL/GenBank/DDBJ databases">
        <title>Ethylene signaling mediates host invasion by parasitic plants.</title>
        <authorList>
            <person name="Yoshida S."/>
        </authorList>
    </citation>
    <scope>NUCLEOTIDE SEQUENCE</scope>
    <source>
        <strain evidence="2">Okayama</strain>
    </source>
</reference>
<dbReference type="SUPFAM" id="SSF56112">
    <property type="entry name" value="Protein kinase-like (PK-like)"/>
    <property type="match status" value="1"/>
</dbReference>
<dbReference type="AlphaFoldDB" id="A0A830CC67"/>
<dbReference type="InterPro" id="IPR011009">
    <property type="entry name" value="Kinase-like_dom_sf"/>
</dbReference>
<evidence type="ECO:0000313" key="3">
    <source>
        <dbReference type="Proteomes" id="UP000653305"/>
    </source>
</evidence>
<name>A0A830CC67_9LAMI</name>
<gene>
    <name evidence="2" type="ORF">PHJA_001865100</name>
</gene>
<dbReference type="Gene3D" id="1.10.510.10">
    <property type="entry name" value="Transferase(Phosphotransferase) domain 1"/>
    <property type="match status" value="1"/>
</dbReference>
<feature type="region of interest" description="Disordered" evidence="1">
    <location>
        <begin position="1"/>
        <end position="32"/>
    </location>
</feature>
<dbReference type="EMBL" id="BMAC01000476">
    <property type="protein sequence ID" value="GFP97210.1"/>
    <property type="molecule type" value="Genomic_DNA"/>
</dbReference>
<dbReference type="OrthoDB" id="1022360at2759"/>
<sequence>MPSLEGSKGDNCFSSRREKSGSRSGDWGPGRPSLNSVAFRLKLLFLFPRSQSSCRPRNWTIPVNCVLLRSSEDQLSRVDVWALGVYAIEMAEGLPPRAAVHPMRDLSEMQTVVTLQLYWCMRALV</sequence>
<proteinExistence type="predicted"/>
<keyword evidence="3" id="KW-1185">Reference proteome</keyword>
<organism evidence="2 3">
    <name type="scientific">Phtheirospermum japonicum</name>
    <dbReference type="NCBI Taxonomy" id="374723"/>
    <lineage>
        <taxon>Eukaryota</taxon>
        <taxon>Viridiplantae</taxon>
        <taxon>Streptophyta</taxon>
        <taxon>Embryophyta</taxon>
        <taxon>Tracheophyta</taxon>
        <taxon>Spermatophyta</taxon>
        <taxon>Magnoliopsida</taxon>
        <taxon>eudicotyledons</taxon>
        <taxon>Gunneridae</taxon>
        <taxon>Pentapetalae</taxon>
        <taxon>asterids</taxon>
        <taxon>lamiids</taxon>
        <taxon>Lamiales</taxon>
        <taxon>Orobanchaceae</taxon>
        <taxon>Orobanchaceae incertae sedis</taxon>
        <taxon>Phtheirospermum</taxon>
    </lineage>
</organism>
<dbReference type="Proteomes" id="UP000653305">
    <property type="component" value="Unassembled WGS sequence"/>
</dbReference>
<evidence type="ECO:0000313" key="2">
    <source>
        <dbReference type="EMBL" id="GFP97210.1"/>
    </source>
</evidence>
<accession>A0A830CC67</accession>
<evidence type="ECO:0000256" key="1">
    <source>
        <dbReference type="SAM" id="MobiDB-lite"/>
    </source>
</evidence>